<dbReference type="InterPro" id="IPR045058">
    <property type="entry name" value="GIMA/IAN/Toc"/>
</dbReference>
<evidence type="ECO:0000256" key="2">
    <source>
        <dbReference type="ARBA" id="ARBA00022741"/>
    </source>
</evidence>
<comment type="similarity">
    <text evidence="1">Belongs to the TRAFAC class TrmE-Era-EngA-EngB-Septin-like GTPase superfamily. AIG1/Toc34/Toc159-like paraseptin GTPase family. IAN subfamily.</text>
</comment>
<keyword evidence="7" id="KW-1185">Reference proteome</keyword>
<organism evidence="6 7">
    <name type="scientific">Equus asinus</name>
    <name type="common">Donkey</name>
    <name type="synonym">Equus africanus asinus</name>
    <dbReference type="NCBI Taxonomy" id="9793"/>
    <lineage>
        <taxon>Eukaryota</taxon>
        <taxon>Metazoa</taxon>
        <taxon>Chordata</taxon>
        <taxon>Craniata</taxon>
        <taxon>Vertebrata</taxon>
        <taxon>Euteleostomi</taxon>
        <taxon>Mammalia</taxon>
        <taxon>Eutheria</taxon>
        <taxon>Laurasiatheria</taxon>
        <taxon>Perissodactyla</taxon>
        <taxon>Equidae</taxon>
        <taxon>Equus</taxon>
    </lineage>
</organism>
<dbReference type="PROSITE" id="PS51720">
    <property type="entry name" value="G_AIG1"/>
    <property type="match status" value="1"/>
</dbReference>
<dbReference type="GeneID" id="106831025"/>
<evidence type="ECO:0000313" key="6">
    <source>
        <dbReference type="Ensembl" id="ENSEASP00005044926.1"/>
    </source>
</evidence>
<reference evidence="6 7" key="1">
    <citation type="journal article" date="2020" name="Nat. Commun.">
        <title>Donkey genomes provide new insights into domestication and selection for coat color.</title>
        <authorList>
            <person name="Wang"/>
            <person name="C."/>
            <person name="Li"/>
            <person name="H."/>
            <person name="Guo"/>
            <person name="Y."/>
            <person name="Huang"/>
            <person name="J."/>
            <person name="Sun"/>
            <person name="Y."/>
            <person name="Min"/>
            <person name="J."/>
            <person name="Wang"/>
            <person name="J."/>
            <person name="Fang"/>
            <person name="X."/>
            <person name="Zhao"/>
            <person name="Z."/>
            <person name="Wang"/>
            <person name="S."/>
            <person name="Zhang"/>
            <person name="Y."/>
            <person name="Liu"/>
            <person name="Q."/>
            <person name="Jiang"/>
            <person name="Q."/>
            <person name="Wang"/>
            <person name="X."/>
            <person name="Guo"/>
            <person name="Y."/>
            <person name="Yang"/>
            <person name="C."/>
            <person name="Wang"/>
            <person name="Y."/>
            <person name="Tian"/>
            <person name="F."/>
            <person name="Zhuang"/>
            <person name="G."/>
            <person name="Fan"/>
            <person name="Y."/>
            <person name="Gao"/>
            <person name="Q."/>
            <person name="Li"/>
            <person name="Y."/>
            <person name="Ju"/>
            <person name="Z."/>
            <person name="Li"/>
            <person name="J."/>
            <person name="Li"/>
            <person name="R."/>
            <person name="Hou"/>
            <person name="M."/>
            <person name="Yang"/>
            <person name="G."/>
            <person name="Liu"/>
            <person name="G."/>
            <person name="Liu"/>
            <person name="W."/>
            <person name="Guo"/>
            <person name="J."/>
            <person name="Pan"/>
            <person name="S."/>
            <person name="Fan"/>
            <person name="G."/>
            <person name="Zhang"/>
            <person name="W."/>
            <person name="Zhang"/>
            <person name="R."/>
            <person name="Yu"/>
            <person name="J."/>
            <person name="Zhang"/>
            <person name="X."/>
            <person name="Yin"/>
            <person name="Q."/>
            <person name="Ji"/>
            <person name="C."/>
            <person name="Jin"/>
            <person name="Y."/>
            <person name="Yue"/>
            <person name="G."/>
            <person name="Liu"/>
            <person name="M."/>
            <person name="Xu"/>
            <person name="J."/>
            <person name="Liu"/>
            <person name="S."/>
            <person name="Jordana"/>
            <person name="J."/>
            <person name="Noce"/>
            <person name="A."/>
            <person name="Amills"/>
            <person name="M."/>
            <person name="Wu"/>
            <person name="D.D."/>
            <person name="Li"/>
            <person name="S."/>
            <person name="Zhou"/>
            <person name="X. and Zhong"/>
            <person name="J."/>
        </authorList>
    </citation>
    <scope>NUCLEOTIDE SEQUENCE [LARGE SCALE GENOMIC DNA]</scope>
</reference>
<dbReference type="Ensembl" id="ENSEAST00005057349.1">
    <property type="protein sequence ID" value="ENSEASP00005044926.1"/>
    <property type="gene ID" value="ENSEASG00005027847.1"/>
</dbReference>
<evidence type="ECO:0000256" key="3">
    <source>
        <dbReference type="ARBA" id="ARBA00023134"/>
    </source>
</evidence>
<accession>A0A9L0IVB7</accession>
<reference evidence="6" key="2">
    <citation type="submission" date="2025-08" db="UniProtKB">
        <authorList>
            <consortium name="Ensembl"/>
        </authorList>
    </citation>
    <scope>IDENTIFICATION</scope>
</reference>
<feature type="region of interest" description="Disordered" evidence="4">
    <location>
        <begin position="26"/>
        <end position="61"/>
    </location>
</feature>
<gene>
    <name evidence="6" type="primary">GIMAP6</name>
</gene>
<evidence type="ECO:0000256" key="1">
    <source>
        <dbReference type="ARBA" id="ARBA00008535"/>
    </source>
</evidence>
<protein>
    <submittedName>
        <fullName evidence="6">GTPase, IMAP family member 6</fullName>
    </submittedName>
</protein>
<keyword evidence="2" id="KW-0547">Nucleotide-binding</keyword>
<evidence type="ECO:0000259" key="5">
    <source>
        <dbReference type="PROSITE" id="PS51720"/>
    </source>
</evidence>
<dbReference type="KEGG" id="eai:106831025"/>
<sequence length="350" mass="39073">MSWIFSYALDTFLSFLPSSPPKGYNEWAPKGETKNSQEHSAPGDRKHGHSSCPPAHRATEEEKYKQLLQENPIGALPQDLKEAMSPGLRKSKLSPQRLRLILVGKTGTGKSATGNSILGRKVFESKLSARPVTKAFQTGSRGWAGKELEVIDTPDILSPQAPPAMAAQGICEAIAFSSPGPHAVLLVTQLGRFTEEDQQVVRRLQEVFGVGILAYTILVFTRKEDLEGGSLEEYVRETDNQGLAKLDVVCERRHCGFNNRAEGAEQEAQLKELMEKIEGILWENEGHCYSNKAYQYSQQNVLLKEVQERRTVQGQGSEEVLSEESRLERLCHIQKESEETHKHLLKRAPI</sequence>
<dbReference type="AlphaFoldDB" id="A0A9L0IVB7"/>
<dbReference type="GO" id="GO:0005829">
    <property type="term" value="C:cytosol"/>
    <property type="evidence" value="ECO:0007669"/>
    <property type="project" value="TreeGrafter"/>
</dbReference>
<evidence type="ECO:0000313" key="7">
    <source>
        <dbReference type="Proteomes" id="UP000694387"/>
    </source>
</evidence>
<dbReference type="CTD" id="474344"/>
<dbReference type="CDD" id="cd01852">
    <property type="entry name" value="AIG1"/>
    <property type="match status" value="1"/>
</dbReference>
<dbReference type="RefSeq" id="XP_014696505.1">
    <property type="nucleotide sequence ID" value="XM_014841019.3"/>
</dbReference>
<dbReference type="InterPro" id="IPR027417">
    <property type="entry name" value="P-loop_NTPase"/>
</dbReference>
<dbReference type="PANTHER" id="PTHR10903:SF144">
    <property type="entry name" value="GTPASE IMAP FAMILY MEMBER 6"/>
    <property type="match status" value="1"/>
</dbReference>
<dbReference type="Gene3D" id="3.40.50.300">
    <property type="entry name" value="P-loop containing nucleotide triphosphate hydrolases"/>
    <property type="match status" value="1"/>
</dbReference>
<dbReference type="GO" id="GO:0005525">
    <property type="term" value="F:GTP binding"/>
    <property type="evidence" value="ECO:0007669"/>
    <property type="project" value="UniProtKB-KW"/>
</dbReference>
<name>A0A9L0IVB7_EQUAS</name>
<dbReference type="Pfam" id="PF04548">
    <property type="entry name" value="AIG1"/>
    <property type="match status" value="1"/>
</dbReference>
<reference evidence="6" key="3">
    <citation type="submission" date="2025-09" db="UniProtKB">
        <authorList>
            <consortium name="Ensembl"/>
        </authorList>
    </citation>
    <scope>IDENTIFICATION</scope>
</reference>
<dbReference type="OrthoDB" id="8954335at2759"/>
<dbReference type="PANTHER" id="PTHR10903">
    <property type="entry name" value="GTPASE, IMAP FAMILY MEMBER-RELATED"/>
    <property type="match status" value="1"/>
</dbReference>
<dbReference type="SUPFAM" id="SSF52540">
    <property type="entry name" value="P-loop containing nucleoside triphosphate hydrolases"/>
    <property type="match status" value="1"/>
</dbReference>
<feature type="compositionally biased region" description="Basic and acidic residues" evidence="4">
    <location>
        <begin position="29"/>
        <end position="45"/>
    </location>
</feature>
<keyword evidence="3" id="KW-0342">GTP-binding</keyword>
<feature type="domain" description="AIG1-type G" evidence="5">
    <location>
        <begin position="95"/>
        <end position="298"/>
    </location>
</feature>
<dbReference type="Proteomes" id="UP000694387">
    <property type="component" value="Chromosome 1"/>
</dbReference>
<dbReference type="FunFam" id="3.40.50.300:FF:000366">
    <property type="entry name" value="GTPase, IMAP family member 2"/>
    <property type="match status" value="1"/>
</dbReference>
<dbReference type="InterPro" id="IPR006703">
    <property type="entry name" value="G_AIG1"/>
</dbReference>
<evidence type="ECO:0000256" key="4">
    <source>
        <dbReference type="SAM" id="MobiDB-lite"/>
    </source>
</evidence>
<dbReference type="GeneTree" id="ENSGT00940000162548"/>
<proteinExistence type="inferred from homology"/>